<protein>
    <submittedName>
        <fullName evidence="1">XRE family transcriptional regulator</fullName>
    </submittedName>
</protein>
<reference evidence="1 2" key="1">
    <citation type="submission" date="2015-05" db="EMBL/GenBank/DDBJ databases">
        <title>Draft genome sequence of the bacterium Gordonia jacobaea a new member of the Gordonia genus.</title>
        <authorList>
            <person name="Jimenez-Galisteo G."/>
            <person name="Dominguez A."/>
            <person name="Munoz E."/>
            <person name="Vinas M."/>
        </authorList>
    </citation>
    <scope>NUCLEOTIDE SEQUENCE [LARGE SCALE GENOMIC DNA]</scope>
    <source>
        <strain evidence="2">mv1</strain>
    </source>
</reference>
<gene>
    <name evidence="1" type="ORF">ABW18_11740</name>
</gene>
<dbReference type="Proteomes" id="UP000037247">
    <property type="component" value="Unassembled WGS sequence"/>
</dbReference>
<organism evidence="1 2">
    <name type="scientific">Gordonia jacobaea</name>
    <dbReference type="NCBI Taxonomy" id="122202"/>
    <lineage>
        <taxon>Bacteria</taxon>
        <taxon>Bacillati</taxon>
        <taxon>Actinomycetota</taxon>
        <taxon>Actinomycetes</taxon>
        <taxon>Mycobacteriales</taxon>
        <taxon>Gordoniaceae</taxon>
        <taxon>Gordonia</taxon>
    </lineage>
</organism>
<comment type="caution">
    <text evidence="1">The sequence shown here is derived from an EMBL/GenBank/DDBJ whole genome shotgun (WGS) entry which is preliminary data.</text>
</comment>
<accession>A0ABR5IBL5</accession>
<proteinExistence type="predicted"/>
<sequence>MSDLTDCKQALLDELSRLVDERFAMAEDAGVDAEVFADTQRIATAMAAALPSVTVHDQRVGPFYDTAGLTSWLGVSKQAIAKRVKNNTLIGCQLESGTWVYPTWQFTDAAKVDQHLLQVWQILREHTNAWTAVLWMCSPNPALNDETAVRYATGGGDEFAEVLAAAHADAARWAA</sequence>
<dbReference type="RefSeq" id="WP_049699162.1">
    <property type="nucleotide sequence ID" value="NZ_JAQDQF010000004.1"/>
</dbReference>
<evidence type="ECO:0000313" key="2">
    <source>
        <dbReference type="Proteomes" id="UP000037247"/>
    </source>
</evidence>
<name>A0ABR5IBL5_9ACTN</name>
<keyword evidence="2" id="KW-1185">Reference proteome</keyword>
<evidence type="ECO:0000313" key="1">
    <source>
        <dbReference type="EMBL" id="KNA90987.1"/>
    </source>
</evidence>
<dbReference type="EMBL" id="LDTZ01000017">
    <property type="protein sequence ID" value="KNA90987.1"/>
    <property type="molecule type" value="Genomic_DNA"/>
</dbReference>